<gene>
    <name evidence="3" type="ORF">E2C01_015555</name>
</gene>
<keyword evidence="2" id="KW-0812">Transmembrane</keyword>
<feature type="region of interest" description="Disordered" evidence="1">
    <location>
        <begin position="104"/>
        <end position="200"/>
    </location>
</feature>
<feature type="compositionally biased region" description="Polar residues" evidence="1">
    <location>
        <begin position="122"/>
        <end position="136"/>
    </location>
</feature>
<dbReference type="Proteomes" id="UP000324222">
    <property type="component" value="Unassembled WGS sequence"/>
</dbReference>
<dbReference type="EMBL" id="VSRR010001098">
    <property type="protein sequence ID" value="MPC22538.1"/>
    <property type="molecule type" value="Genomic_DNA"/>
</dbReference>
<name>A0A5B7DM79_PORTR</name>
<evidence type="ECO:0000313" key="4">
    <source>
        <dbReference type="Proteomes" id="UP000324222"/>
    </source>
</evidence>
<feature type="region of interest" description="Disordered" evidence="1">
    <location>
        <begin position="47"/>
        <end position="85"/>
    </location>
</feature>
<evidence type="ECO:0000256" key="2">
    <source>
        <dbReference type="SAM" id="Phobius"/>
    </source>
</evidence>
<feature type="transmembrane region" description="Helical" evidence="2">
    <location>
        <begin position="6"/>
        <end position="27"/>
    </location>
</feature>
<keyword evidence="2" id="KW-0472">Membrane</keyword>
<protein>
    <submittedName>
        <fullName evidence="3">Uncharacterized protein</fullName>
    </submittedName>
</protein>
<accession>A0A5B7DM79</accession>
<proteinExistence type="predicted"/>
<keyword evidence="4" id="KW-1185">Reference proteome</keyword>
<reference evidence="3 4" key="1">
    <citation type="submission" date="2019-05" db="EMBL/GenBank/DDBJ databases">
        <title>Another draft genome of Portunus trituberculatus and its Hox gene families provides insights of decapod evolution.</title>
        <authorList>
            <person name="Jeong J.-H."/>
            <person name="Song I."/>
            <person name="Kim S."/>
            <person name="Choi T."/>
            <person name="Kim D."/>
            <person name="Ryu S."/>
            <person name="Kim W."/>
        </authorList>
    </citation>
    <scope>NUCLEOTIDE SEQUENCE [LARGE SCALE GENOMIC DNA]</scope>
    <source>
        <tissue evidence="3">Muscle</tissue>
    </source>
</reference>
<dbReference type="AlphaFoldDB" id="A0A5B7DM79"/>
<evidence type="ECO:0000313" key="3">
    <source>
        <dbReference type="EMBL" id="MPC22538.1"/>
    </source>
</evidence>
<feature type="compositionally biased region" description="Basic and acidic residues" evidence="1">
    <location>
        <begin position="47"/>
        <end position="59"/>
    </location>
</feature>
<keyword evidence="2" id="KW-1133">Transmembrane helix</keyword>
<feature type="compositionally biased region" description="Basic and acidic residues" evidence="1">
    <location>
        <begin position="180"/>
        <end position="192"/>
    </location>
</feature>
<comment type="caution">
    <text evidence="3">The sequence shown here is derived from an EMBL/GenBank/DDBJ whole genome shotgun (WGS) entry which is preliminary data.</text>
</comment>
<feature type="compositionally biased region" description="Basic residues" evidence="1">
    <location>
        <begin position="145"/>
        <end position="155"/>
    </location>
</feature>
<feature type="compositionally biased region" description="Polar residues" evidence="1">
    <location>
        <begin position="104"/>
        <end position="114"/>
    </location>
</feature>
<evidence type="ECO:0000256" key="1">
    <source>
        <dbReference type="SAM" id="MobiDB-lite"/>
    </source>
</evidence>
<organism evidence="3 4">
    <name type="scientific">Portunus trituberculatus</name>
    <name type="common">Swimming crab</name>
    <name type="synonym">Neptunus trituberculatus</name>
    <dbReference type="NCBI Taxonomy" id="210409"/>
    <lineage>
        <taxon>Eukaryota</taxon>
        <taxon>Metazoa</taxon>
        <taxon>Ecdysozoa</taxon>
        <taxon>Arthropoda</taxon>
        <taxon>Crustacea</taxon>
        <taxon>Multicrustacea</taxon>
        <taxon>Malacostraca</taxon>
        <taxon>Eumalacostraca</taxon>
        <taxon>Eucarida</taxon>
        <taxon>Decapoda</taxon>
        <taxon>Pleocyemata</taxon>
        <taxon>Brachyura</taxon>
        <taxon>Eubrachyura</taxon>
        <taxon>Portunoidea</taxon>
        <taxon>Portunidae</taxon>
        <taxon>Portuninae</taxon>
        <taxon>Portunus</taxon>
    </lineage>
</organism>
<sequence length="200" mass="21803">MLHTATMAVTVCSVVNIVAASLITLVLREHTRFLQFRNLNANVEAKGQSEDITDSHKAAPNDPLPDPSTVLPDASTDERDSGNSSAFDPVVVLKMMTLDSLSPSFTSVDSQHSVQVGDFSDPTESPSVPADSSAQSPLPPTTPHHAPRYKTKRSLKLAANNKHQREEKSSKHGASKRQRAINESEVIHDAPRLQKPRRRA</sequence>